<dbReference type="InterPro" id="IPR005143">
    <property type="entry name" value="TF_LuxR_autoind-bd_dom"/>
</dbReference>
<reference evidence="5 6" key="1">
    <citation type="submission" date="2013-04" db="EMBL/GenBank/DDBJ databases">
        <title>Shimia sp. 22II-S11-Z10 Genome Sequencing.</title>
        <authorList>
            <person name="Lai Q."/>
            <person name="Li G."/>
            <person name="Shao Z."/>
        </authorList>
    </citation>
    <scope>NUCLEOTIDE SEQUENCE [LARGE SCALE GENOMIC DNA]</scope>
    <source>
        <strain evidence="6">22II-S11-Z10</strain>
    </source>
</reference>
<dbReference type="InterPro" id="IPR000792">
    <property type="entry name" value="Tscrpt_reg_LuxR_C"/>
</dbReference>
<dbReference type="STRING" id="1461693.ATO10_05921"/>
<feature type="domain" description="HTH luxR-type" evidence="4">
    <location>
        <begin position="181"/>
        <end position="238"/>
    </location>
</feature>
<protein>
    <submittedName>
        <fullName evidence="5">Transcriptional activator protein vanR</fullName>
    </submittedName>
</protein>
<dbReference type="Proteomes" id="UP000024836">
    <property type="component" value="Unassembled WGS sequence"/>
</dbReference>
<accession>A0A058ZMJ2</accession>
<dbReference type="GO" id="GO:0006355">
    <property type="term" value="P:regulation of DNA-templated transcription"/>
    <property type="evidence" value="ECO:0007669"/>
    <property type="project" value="InterPro"/>
</dbReference>
<evidence type="ECO:0000256" key="3">
    <source>
        <dbReference type="ARBA" id="ARBA00023163"/>
    </source>
</evidence>
<evidence type="ECO:0000313" key="5">
    <source>
        <dbReference type="EMBL" id="KCV82455.1"/>
    </source>
</evidence>
<evidence type="ECO:0000256" key="1">
    <source>
        <dbReference type="ARBA" id="ARBA00023015"/>
    </source>
</evidence>
<dbReference type="SUPFAM" id="SSF46894">
    <property type="entry name" value="C-terminal effector domain of the bipartite response regulators"/>
    <property type="match status" value="1"/>
</dbReference>
<dbReference type="InterPro" id="IPR036693">
    <property type="entry name" value="TF_LuxR_autoind-bd_dom_sf"/>
</dbReference>
<dbReference type="EMBL" id="AQQY01000003">
    <property type="protein sequence ID" value="KCV82455.1"/>
    <property type="molecule type" value="Genomic_DNA"/>
</dbReference>
<dbReference type="eggNOG" id="COG2197">
    <property type="taxonomic scope" value="Bacteria"/>
</dbReference>
<proteinExistence type="predicted"/>
<dbReference type="SUPFAM" id="SSF75516">
    <property type="entry name" value="Pheromone-binding domain of LuxR-like quorum-sensing transcription factors"/>
    <property type="match status" value="1"/>
</dbReference>
<gene>
    <name evidence="5" type="ORF">ATO10_05921</name>
</gene>
<dbReference type="AlphaFoldDB" id="A0A058ZMJ2"/>
<keyword evidence="3" id="KW-0804">Transcription</keyword>
<dbReference type="Gene3D" id="3.30.450.80">
    <property type="entry name" value="Transcription factor LuxR-like, autoinducer-binding domain"/>
    <property type="match status" value="1"/>
</dbReference>
<dbReference type="Gene3D" id="1.10.10.10">
    <property type="entry name" value="Winged helix-like DNA-binding domain superfamily/Winged helix DNA-binding domain"/>
    <property type="match status" value="1"/>
</dbReference>
<comment type="caution">
    <text evidence="5">The sequence shown here is derived from an EMBL/GenBank/DDBJ whole genome shotgun (WGS) entry which is preliminary data.</text>
</comment>
<dbReference type="InterPro" id="IPR036388">
    <property type="entry name" value="WH-like_DNA-bd_sf"/>
</dbReference>
<dbReference type="InterPro" id="IPR016032">
    <property type="entry name" value="Sig_transdc_resp-reg_C-effctor"/>
</dbReference>
<keyword evidence="2" id="KW-0238">DNA-binding</keyword>
<keyword evidence="6" id="KW-1185">Reference proteome</keyword>
<evidence type="ECO:0000259" key="4">
    <source>
        <dbReference type="SMART" id="SM00421"/>
    </source>
</evidence>
<organism evidence="5 6">
    <name type="scientific">Actibacterium atlanticum</name>
    <dbReference type="NCBI Taxonomy" id="1461693"/>
    <lineage>
        <taxon>Bacteria</taxon>
        <taxon>Pseudomonadati</taxon>
        <taxon>Pseudomonadota</taxon>
        <taxon>Alphaproteobacteria</taxon>
        <taxon>Rhodobacterales</taxon>
        <taxon>Roseobacteraceae</taxon>
        <taxon>Actibacterium</taxon>
    </lineage>
</organism>
<evidence type="ECO:0000256" key="2">
    <source>
        <dbReference type="ARBA" id="ARBA00023125"/>
    </source>
</evidence>
<evidence type="ECO:0000313" key="6">
    <source>
        <dbReference type="Proteomes" id="UP000024836"/>
    </source>
</evidence>
<dbReference type="GO" id="GO:0003677">
    <property type="term" value="F:DNA binding"/>
    <property type="evidence" value="ECO:0007669"/>
    <property type="project" value="UniProtKB-KW"/>
</dbReference>
<name>A0A058ZMJ2_9RHOB</name>
<dbReference type="RefSeq" id="WP_035249353.1">
    <property type="nucleotide sequence ID" value="NZ_AQQY01000003.1"/>
</dbReference>
<sequence>MNDILKFSARMRTSANLEEQISCLLKVLKQYDYQEFIFGAVPSLTTGRAPALLFVDNVKKEWREEYNTNGYAQYDLAVQHCLTEEEPLLWSSVNEAEDSGLIPAPFKHVGERARFHGYTNGVTIPLFTYWSPLRFGMSLIRLSDNDTAKHDREFRANSDGLVLISQIFFTYARLKETITAQYGLSDEDLELMSRLAAGETRASIAASERSHAHNVKYRLNRIFKKMDARNAEQALVLFTLLGLHEQ</sequence>
<dbReference type="OrthoDB" id="9803630at2"/>
<keyword evidence="1" id="KW-0805">Transcription regulation</keyword>
<dbReference type="SMART" id="SM00421">
    <property type="entry name" value="HTH_LUXR"/>
    <property type="match status" value="1"/>
</dbReference>
<dbReference type="Pfam" id="PF03472">
    <property type="entry name" value="Autoind_bind"/>
    <property type="match status" value="1"/>
</dbReference>